<dbReference type="SMART" id="SM00132">
    <property type="entry name" value="LIM"/>
    <property type="match status" value="1"/>
</dbReference>
<reference evidence="9" key="2">
    <citation type="submission" date="2015-02" db="UniProtKB">
        <authorList>
            <consortium name="EnsemblMetazoa"/>
        </authorList>
    </citation>
    <scope>IDENTIFICATION</scope>
</reference>
<dbReference type="EnsemblMetazoa" id="SMAR003325-RA">
    <property type="protein sequence ID" value="SMAR003325-PA"/>
    <property type="gene ID" value="SMAR003325"/>
</dbReference>
<dbReference type="HOGENOM" id="CLU_018893_2_0_1"/>
<keyword evidence="2 4" id="KW-0862">Zinc</keyword>
<dbReference type="EMBL" id="JH431312">
    <property type="status" value="NOT_ANNOTATED_CDS"/>
    <property type="molecule type" value="Genomic_DNA"/>
</dbReference>
<evidence type="ECO:0000256" key="5">
    <source>
        <dbReference type="SAM" id="MobiDB-lite"/>
    </source>
</evidence>
<dbReference type="CDD" id="cd09401">
    <property type="entry name" value="LIM_TLP_like"/>
    <property type="match status" value="1"/>
</dbReference>
<dbReference type="Gene3D" id="3.10.20.90">
    <property type="entry name" value="Phosphatidylinositol 3-kinase Catalytic Subunit, Chain A, domain 1"/>
    <property type="match status" value="1"/>
</dbReference>
<feature type="domain" description="LIM zinc-binding" evidence="6">
    <location>
        <begin position="2"/>
        <end position="63"/>
    </location>
</feature>
<dbReference type="InterPro" id="IPR011524">
    <property type="entry name" value="SARAH_dom"/>
</dbReference>
<feature type="region of interest" description="Disordered" evidence="5">
    <location>
        <begin position="184"/>
        <end position="230"/>
    </location>
</feature>
<evidence type="ECO:0000256" key="3">
    <source>
        <dbReference type="ARBA" id="ARBA00023038"/>
    </source>
</evidence>
<reference evidence="10" key="1">
    <citation type="submission" date="2011-05" db="EMBL/GenBank/DDBJ databases">
        <authorList>
            <person name="Richards S.R."/>
            <person name="Qu J."/>
            <person name="Jiang H."/>
            <person name="Jhangiani S.N."/>
            <person name="Agravi P."/>
            <person name="Goodspeed R."/>
            <person name="Gross S."/>
            <person name="Mandapat C."/>
            <person name="Jackson L."/>
            <person name="Mathew T."/>
            <person name="Pu L."/>
            <person name="Thornton R."/>
            <person name="Saada N."/>
            <person name="Wilczek-Boney K.B."/>
            <person name="Lee S."/>
            <person name="Kovar C."/>
            <person name="Wu Y."/>
            <person name="Scherer S.E."/>
            <person name="Worley K.C."/>
            <person name="Muzny D.M."/>
            <person name="Gibbs R."/>
        </authorList>
    </citation>
    <scope>NUCLEOTIDE SEQUENCE</scope>
    <source>
        <strain evidence="10">Brora</strain>
    </source>
</reference>
<proteinExistence type="predicted"/>
<evidence type="ECO:0000259" key="6">
    <source>
        <dbReference type="PROSITE" id="PS50023"/>
    </source>
</evidence>
<dbReference type="FunFam" id="2.10.110.10:FF:000104">
    <property type="entry name" value="Ras association domain-containing protein 2"/>
    <property type="match status" value="1"/>
</dbReference>
<dbReference type="CDD" id="cd01784">
    <property type="entry name" value="RA_RASSF2_like"/>
    <property type="match status" value="1"/>
</dbReference>
<dbReference type="OMA" id="DSRPNKW"/>
<dbReference type="PROSITE" id="PS00478">
    <property type="entry name" value="LIM_DOMAIN_1"/>
    <property type="match status" value="1"/>
</dbReference>
<keyword evidence="1 4" id="KW-0479">Metal-binding</keyword>
<dbReference type="SUPFAM" id="SSF57716">
    <property type="entry name" value="Glucocorticoid receptor-like (DNA-binding domain)"/>
    <property type="match status" value="2"/>
</dbReference>
<dbReference type="GO" id="GO:0007165">
    <property type="term" value="P:signal transduction"/>
    <property type="evidence" value="ECO:0007669"/>
    <property type="project" value="InterPro"/>
</dbReference>
<feature type="compositionally biased region" description="Basic and acidic residues" evidence="5">
    <location>
        <begin position="186"/>
        <end position="196"/>
    </location>
</feature>
<evidence type="ECO:0000313" key="9">
    <source>
        <dbReference type="EnsemblMetazoa" id="SMAR003325-PA"/>
    </source>
</evidence>
<keyword evidence="10" id="KW-1185">Reference proteome</keyword>
<dbReference type="PANTHER" id="PTHR22738">
    <property type="entry name" value="RASSF"/>
    <property type="match status" value="1"/>
</dbReference>
<dbReference type="eggNOG" id="KOG1700">
    <property type="taxonomic scope" value="Eukaryota"/>
</dbReference>
<evidence type="ECO:0000256" key="2">
    <source>
        <dbReference type="ARBA" id="ARBA00022833"/>
    </source>
</evidence>
<dbReference type="InterPro" id="IPR001781">
    <property type="entry name" value="Znf_LIM"/>
</dbReference>
<dbReference type="PhylomeDB" id="T1IQK5"/>
<dbReference type="CDD" id="cd21886">
    <property type="entry name" value="SARAH_RASSF2-like"/>
    <property type="match status" value="1"/>
</dbReference>
<dbReference type="PROSITE" id="PS50200">
    <property type="entry name" value="RA"/>
    <property type="match status" value="1"/>
</dbReference>
<dbReference type="SMART" id="SM00314">
    <property type="entry name" value="RA"/>
    <property type="match status" value="1"/>
</dbReference>
<dbReference type="InterPro" id="IPR000159">
    <property type="entry name" value="RA_dom"/>
</dbReference>
<dbReference type="PROSITE" id="PS50951">
    <property type="entry name" value="SARAH"/>
    <property type="match status" value="1"/>
</dbReference>
<dbReference type="Pfam" id="PF00788">
    <property type="entry name" value="RA"/>
    <property type="match status" value="1"/>
</dbReference>
<dbReference type="eggNOG" id="KOG4239">
    <property type="taxonomic scope" value="Eukaryota"/>
</dbReference>
<protein>
    <recommendedName>
        <fullName evidence="11">LIM zinc-binding domain-containing protein</fullName>
    </recommendedName>
</protein>
<feature type="domain" description="Ras-associating" evidence="7">
    <location>
        <begin position="258"/>
        <end position="347"/>
    </location>
</feature>
<dbReference type="Proteomes" id="UP000014500">
    <property type="component" value="Unassembled WGS sequence"/>
</dbReference>
<dbReference type="Gene3D" id="2.10.110.10">
    <property type="entry name" value="Cysteine Rich Protein"/>
    <property type="match status" value="1"/>
</dbReference>
<evidence type="ECO:0000259" key="7">
    <source>
        <dbReference type="PROSITE" id="PS50200"/>
    </source>
</evidence>
<dbReference type="PANTHER" id="PTHR22738:SF15">
    <property type="entry name" value="LD40758P"/>
    <property type="match status" value="1"/>
</dbReference>
<keyword evidence="3 4" id="KW-0440">LIM domain</keyword>
<dbReference type="InterPro" id="IPR033614">
    <property type="entry name" value="RASSF1-6"/>
</dbReference>
<feature type="domain" description="SARAH" evidence="8">
    <location>
        <begin position="354"/>
        <end position="401"/>
    </location>
</feature>
<accession>T1IQK5</accession>
<dbReference type="PROSITE" id="PS50023">
    <property type="entry name" value="LIM_DOMAIN_2"/>
    <property type="match status" value="1"/>
</dbReference>
<sequence length="402" mass="46691">MWTCHKCQKPVYFAERKQSLGYDWHPECLRCEECGKRLNPGQHSEHKGVPYCHVPCYSALFGPTLFGHGSQVECHKSFGKVESRQCTLVERSHLEAKLRIYNQFYEGKSQELKARERNGKLILEGVLRIYWGVNNLIHLKEDDDQRTHIQVRKRNSYRQAINNGYIESPDSDSANISDVESIDVSIEEKEKSESQPEPKILNNGVELKHVETKTVPEPKKSPTTENGANENPVRIRKMASSRSRSKLRRRCSINGHYYNRETSVFTPSYGSATHVWVTSMVNGPEVINMLLDKFRVENPPQNFALFVVRDNGETRRLQDTEYPLLVRVNLGPHEDVAKVFIMDKRKTNEISSEVAQFLNLSLTELKAISFRYQEEEQRELAKVKFKFKMMRKQMQELLLRKS</sequence>
<name>T1IQK5_STRMM</name>
<dbReference type="Pfam" id="PF00412">
    <property type="entry name" value="LIM"/>
    <property type="match status" value="1"/>
</dbReference>
<feature type="compositionally biased region" description="Basic and acidic residues" evidence="5">
    <location>
        <begin position="206"/>
        <end position="222"/>
    </location>
</feature>
<evidence type="ECO:0000256" key="1">
    <source>
        <dbReference type="ARBA" id="ARBA00022723"/>
    </source>
</evidence>
<evidence type="ECO:0008006" key="11">
    <source>
        <dbReference type="Google" id="ProtNLM"/>
    </source>
</evidence>
<evidence type="ECO:0000256" key="4">
    <source>
        <dbReference type="PROSITE-ProRule" id="PRU00125"/>
    </source>
</evidence>
<dbReference type="SUPFAM" id="SSF54236">
    <property type="entry name" value="Ubiquitin-like"/>
    <property type="match status" value="1"/>
</dbReference>
<organism evidence="9 10">
    <name type="scientific">Strigamia maritima</name>
    <name type="common">European centipede</name>
    <name type="synonym">Geophilus maritimus</name>
    <dbReference type="NCBI Taxonomy" id="126957"/>
    <lineage>
        <taxon>Eukaryota</taxon>
        <taxon>Metazoa</taxon>
        <taxon>Ecdysozoa</taxon>
        <taxon>Arthropoda</taxon>
        <taxon>Myriapoda</taxon>
        <taxon>Chilopoda</taxon>
        <taxon>Pleurostigmophora</taxon>
        <taxon>Geophilomorpha</taxon>
        <taxon>Linotaeniidae</taxon>
        <taxon>Strigamia</taxon>
    </lineage>
</organism>
<dbReference type="InterPro" id="IPR029071">
    <property type="entry name" value="Ubiquitin-like_domsf"/>
</dbReference>
<evidence type="ECO:0000259" key="8">
    <source>
        <dbReference type="PROSITE" id="PS50951"/>
    </source>
</evidence>
<dbReference type="STRING" id="126957.T1IQK5"/>
<dbReference type="GO" id="GO:0046872">
    <property type="term" value="F:metal ion binding"/>
    <property type="evidence" value="ECO:0007669"/>
    <property type="project" value="UniProtKB-KW"/>
</dbReference>
<dbReference type="AlphaFoldDB" id="T1IQK5"/>
<evidence type="ECO:0000313" key="10">
    <source>
        <dbReference type="Proteomes" id="UP000014500"/>
    </source>
</evidence>